<gene>
    <name evidence="2" type="ORF">FOE78_13720</name>
</gene>
<accession>A0A516Q0A5</accession>
<dbReference type="CDD" id="cd02440">
    <property type="entry name" value="AdoMet_MTases"/>
    <property type="match status" value="1"/>
</dbReference>
<dbReference type="EMBL" id="CP041692">
    <property type="protein sequence ID" value="QDP96827.1"/>
    <property type="molecule type" value="Genomic_DNA"/>
</dbReference>
<dbReference type="PROSITE" id="PS00092">
    <property type="entry name" value="N6_MTASE"/>
    <property type="match status" value="1"/>
</dbReference>
<dbReference type="GO" id="GO:0003676">
    <property type="term" value="F:nucleic acid binding"/>
    <property type="evidence" value="ECO:0007669"/>
    <property type="project" value="InterPro"/>
</dbReference>
<dbReference type="GO" id="GO:0030488">
    <property type="term" value="P:tRNA methylation"/>
    <property type="evidence" value="ECO:0007669"/>
    <property type="project" value="TreeGrafter"/>
</dbReference>
<dbReference type="InterPro" id="IPR002052">
    <property type="entry name" value="DNA_methylase_N6_adenine_CS"/>
</dbReference>
<keyword evidence="3" id="KW-1185">Reference proteome</keyword>
<name>A0A516Q0A5_9ACTN</name>
<feature type="domain" description="Ribosomal RNA large subunit methyltransferase K/L-like methyltransferase" evidence="1">
    <location>
        <begin position="235"/>
        <end position="295"/>
    </location>
</feature>
<dbReference type="InterPro" id="IPR000241">
    <property type="entry name" value="RlmKL-like_Mtase"/>
</dbReference>
<dbReference type="AlphaFoldDB" id="A0A516Q0A5"/>
<dbReference type="Proteomes" id="UP000319263">
    <property type="component" value="Chromosome"/>
</dbReference>
<organism evidence="2 3">
    <name type="scientific">Microlunatus elymi</name>
    <dbReference type="NCBI Taxonomy" id="2596828"/>
    <lineage>
        <taxon>Bacteria</taxon>
        <taxon>Bacillati</taxon>
        <taxon>Actinomycetota</taxon>
        <taxon>Actinomycetes</taxon>
        <taxon>Propionibacteriales</taxon>
        <taxon>Propionibacteriaceae</taxon>
        <taxon>Microlunatus</taxon>
    </lineage>
</organism>
<evidence type="ECO:0000259" key="1">
    <source>
        <dbReference type="Pfam" id="PF01170"/>
    </source>
</evidence>
<sequence length="341" mass="36832">MLVLCTHAAGLGELVTDSLTADLKGQISYSDDSAVMITTNADAARVGRLSYVKNSFAVIGSVPRRQSLGQSIGAITRELSRWTLDRSRRPFRLMFSEDGQLVGVPGGSRTRLESAIGRATGGRFQARGGGDEYWTIARRDLDEVLFCRRIPAPRRRQPAKGGLAPDVAELIVNAAGRSRPGDVVLDPFAGTGALIRARTQKPFREAICVDLGYRTGSVQLLPELARDKGVRRLAEDARTLPSLPDDSVDLVLTDPPWGEFEQDPAAAAALIADALFSIGRVLRPGGRLAMLVARRLAGDVTRQWRRNDLRIGRSYDLLINGHPATLLVGTLDKTAVLDGTG</sequence>
<dbReference type="KEGG" id="mik:FOE78_13720"/>
<evidence type="ECO:0000313" key="2">
    <source>
        <dbReference type="EMBL" id="QDP96827.1"/>
    </source>
</evidence>
<dbReference type="Pfam" id="PF01170">
    <property type="entry name" value="UPF0020"/>
    <property type="match status" value="1"/>
</dbReference>
<dbReference type="GO" id="GO:0016423">
    <property type="term" value="F:tRNA (guanine) methyltransferase activity"/>
    <property type="evidence" value="ECO:0007669"/>
    <property type="project" value="TreeGrafter"/>
</dbReference>
<evidence type="ECO:0000313" key="3">
    <source>
        <dbReference type="Proteomes" id="UP000319263"/>
    </source>
</evidence>
<dbReference type="OrthoDB" id="9777257at2"/>
<protein>
    <recommendedName>
        <fullName evidence="1">Ribosomal RNA large subunit methyltransferase K/L-like methyltransferase domain-containing protein</fullName>
    </recommendedName>
</protein>
<dbReference type="InterPro" id="IPR029063">
    <property type="entry name" value="SAM-dependent_MTases_sf"/>
</dbReference>
<dbReference type="Gene3D" id="3.40.50.150">
    <property type="entry name" value="Vaccinia Virus protein VP39"/>
    <property type="match status" value="1"/>
</dbReference>
<dbReference type="SUPFAM" id="SSF53335">
    <property type="entry name" value="S-adenosyl-L-methionine-dependent methyltransferases"/>
    <property type="match status" value="1"/>
</dbReference>
<dbReference type="PANTHER" id="PTHR14911">
    <property type="entry name" value="THUMP DOMAIN-CONTAINING"/>
    <property type="match status" value="1"/>
</dbReference>
<dbReference type="RefSeq" id="WP_143986789.1">
    <property type="nucleotide sequence ID" value="NZ_CP041692.1"/>
</dbReference>
<dbReference type="PANTHER" id="PTHR14911:SF13">
    <property type="entry name" value="TRNA (GUANINE(6)-N2)-METHYLTRANSFERASE THUMP3"/>
    <property type="match status" value="1"/>
</dbReference>
<proteinExistence type="predicted"/>
<reference evidence="2 3" key="1">
    <citation type="submission" date="2019-07" db="EMBL/GenBank/DDBJ databases">
        <title>Microlunatus dokdonensis sp. nov. isolated from the rhizospheric soil of the wild plant Elymus tsukushiensis.</title>
        <authorList>
            <person name="Ghim S.-Y."/>
            <person name="Hwang Y.-J."/>
            <person name="Son J.-S."/>
            <person name="Shin J.-H."/>
        </authorList>
    </citation>
    <scope>NUCLEOTIDE SEQUENCE [LARGE SCALE GENOMIC DNA]</scope>
    <source>
        <strain evidence="2 3">KUDC0627</strain>
    </source>
</reference>